<organism evidence="10 11">
    <name type="scientific">Caerostris extrusa</name>
    <name type="common">Bark spider</name>
    <name type="synonym">Caerostris bankana</name>
    <dbReference type="NCBI Taxonomy" id="172846"/>
    <lineage>
        <taxon>Eukaryota</taxon>
        <taxon>Metazoa</taxon>
        <taxon>Ecdysozoa</taxon>
        <taxon>Arthropoda</taxon>
        <taxon>Chelicerata</taxon>
        <taxon>Arachnida</taxon>
        <taxon>Araneae</taxon>
        <taxon>Araneomorphae</taxon>
        <taxon>Entelegynae</taxon>
        <taxon>Araneoidea</taxon>
        <taxon>Araneidae</taxon>
        <taxon>Caerostris</taxon>
    </lineage>
</organism>
<dbReference type="PANTHER" id="PTHR14513:SF0">
    <property type="entry name" value="PROTECTION OF TELOMERES PROTEIN 1"/>
    <property type="match status" value="1"/>
</dbReference>
<protein>
    <recommendedName>
        <fullName evidence="4">Protection of telomeres protein 1</fullName>
    </recommendedName>
</protein>
<evidence type="ECO:0000256" key="8">
    <source>
        <dbReference type="ARBA" id="ARBA00023242"/>
    </source>
</evidence>
<reference evidence="10 11" key="1">
    <citation type="submission" date="2021-06" db="EMBL/GenBank/DDBJ databases">
        <title>Caerostris extrusa draft genome.</title>
        <authorList>
            <person name="Kono N."/>
            <person name="Arakawa K."/>
        </authorList>
    </citation>
    <scope>NUCLEOTIDE SEQUENCE [LARGE SCALE GENOMIC DNA]</scope>
</reference>
<dbReference type="SMART" id="SM00976">
    <property type="entry name" value="Telo_bind"/>
    <property type="match status" value="1"/>
</dbReference>
<keyword evidence="8" id="KW-0539">Nucleus</keyword>
<dbReference type="InterPro" id="IPR028389">
    <property type="entry name" value="POT1"/>
</dbReference>
<evidence type="ECO:0000313" key="11">
    <source>
        <dbReference type="Proteomes" id="UP001054945"/>
    </source>
</evidence>
<gene>
    <name evidence="10" type="primary">X975_23332</name>
    <name evidence="10" type="ORF">CEXT_39781</name>
</gene>
<comment type="similarity">
    <text evidence="3">Belongs to the telombin family.</text>
</comment>
<dbReference type="Gene3D" id="2.40.50.140">
    <property type="entry name" value="Nucleic acid-binding proteins"/>
    <property type="match status" value="1"/>
</dbReference>
<evidence type="ECO:0000256" key="4">
    <source>
        <dbReference type="ARBA" id="ARBA00015253"/>
    </source>
</evidence>
<dbReference type="PANTHER" id="PTHR14513">
    <property type="entry name" value="PROTECTION OF TELOMERES 1"/>
    <property type="match status" value="1"/>
</dbReference>
<keyword evidence="5" id="KW-0158">Chromosome</keyword>
<dbReference type="EMBL" id="BPLR01019757">
    <property type="protein sequence ID" value="GIX71487.1"/>
    <property type="molecule type" value="Genomic_DNA"/>
</dbReference>
<accession>A0AAV4MIN9</accession>
<feature type="domain" description="Telomeric single stranded DNA binding POT1/Cdc13" evidence="9">
    <location>
        <begin position="198"/>
        <end position="317"/>
    </location>
</feature>
<dbReference type="GO" id="GO:0098505">
    <property type="term" value="F:G-rich strand telomeric DNA binding"/>
    <property type="evidence" value="ECO:0007669"/>
    <property type="project" value="TreeGrafter"/>
</dbReference>
<evidence type="ECO:0000256" key="1">
    <source>
        <dbReference type="ARBA" id="ARBA00004123"/>
    </source>
</evidence>
<dbReference type="GO" id="GO:0032210">
    <property type="term" value="P:regulation of telomere maintenance via telomerase"/>
    <property type="evidence" value="ECO:0007669"/>
    <property type="project" value="TreeGrafter"/>
</dbReference>
<dbReference type="GO" id="GO:0016233">
    <property type="term" value="P:telomere capping"/>
    <property type="evidence" value="ECO:0007669"/>
    <property type="project" value="TreeGrafter"/>
</dbReference>
<evidence type="ECO:0000256" key="2">
    <source>
        <dbReference type="ARBA" id="ARBA00004574"/>
    </source>
</evidence>
<dbReference type="SUPFAM" id="SSF50249">
    <property type="entry name" value="Nucleic acid-binding proteins"/>
    <property type="match status" value="2"/>
</dbReference>
<evidence type="ECO:0000256" key="5">
    <source>
        <dbReference type="ARBA" id="ARBA00022454"/>
    </source>
</evidence>
<evidence type="ECO:0000259" key="9">
    <source>
        <dbReference type="SMART" id="SM00976"/>
    </source>
</evidence>
<evidence type="ECO:0000313" key="10">
    <source>
        <dbReference type="EMBL" id="GIX71487.1"/>
    </source>
</evidence>
<keyword evidence="6" id="KW-0779">Telomere</keyword>
<evidence type="ECO:0000256" key="3">
    <source>
        <dbReference type="ARBA" id="ARBA00008442"/>
    </source>
</evidence>
<comment type="caution">
    <text evidence="10">The sequence shown here is derived from an EMBL/GenBank/DDBJ whole genome shotgun (WGS) entry which is preliminary data.</text>
</comment>
<dbReference type="InterPro" id="IPR032042">
    <property type="entry name" value="POT1PC"/>
</dbReference>
<dbReference type="InterPro" id="IPR011564">
    <property type="entry name" value="Telomer_end-bd_POT1/Cdc13"/>
</dbReference>
<sequence>MVVKNMAQNFHVNNEKIHSNRCPSTVLNAVPSNCTQITFADLKIGESYKDKAIIGKICQLNPIGKRANGYIRKLLVTDALSKDQENQKQLTVFLLDQYARDSNAAELEGYIIIANFLLEKSTLNKNNELPLQVLVKTEECQVLFGRKCSSSESKSSNNKKLRKKDLSCDENAVDEQGLQKKKKENDESHVILANHYEYVSLEALKETESKIAFNVYGIVENILDLTLTDETEAGFNCSVFGAKDEAFPDVYPGDIVRIHRMQVYKFRNRLKGRCISPKFILVFNKNNKECRPKTVAKSFTFIPKDAARVEELFQWLSEYIVQKKTDAVILKIWDGTKTNQFESTHWGLKEENLDEKLFTVAKNYYVIISVYGQHVAKASELKPGQYIEIRDAHLYSPQSNPDEYKLCLHTGTKEGRGIEVLNSNDNRVKKLKERLEKIVVDVMECGNQTDHLLSQNNSLFLNCDISVLPSSQSQRLTQVTNEAEATATIEALNRPLREEGSVVSENAVISVLEVSVKPGQCTQEFGEGTQRELQEMDDSEDGMSAPTQQDPVLNKTPLEYRMYLHNAAIQKSYFFSTFQ</sequence>
<dbReference type="AlphaFoldDB" id="A0AAV4MIN9"/>
<dbReference type="GO" id="GO:0010521">
    <property type="term" value="F:telomerase inhibitor activity"/>
    <property type="evidence" value="ECO:0007669"/>
    <property type="project" value="TreeGrafter"/>
</dbReference>
<evidence type="ECO:0000256" key="6">
    <source>
        <dbReference type="ARBA" id="ARBA00022895"/>
    </source>
</evidence>
<name>A0AAV4MIN9_CAEEX</name>
<dbReference type="Proteomes" id="UP001054945">
    <property type="component" value="Unassembled WGS sequence"/>
</dbReference>
<keyword evidence="11" id="KW-1185">Reference proteome</keyword>
<proteinExistence type="inferred from homology"/>
<comment type="subcellular location">
    <subcellularLocation>
        <location evidence="2">Chromosome</location>
        <location evidence="2">Telomere</location>
    </subcellularLocation>
    <subcellularLocation>
        <location evidence="1">Nucleus</location>
    </subcellularLocation>
</comment>
<dbReference type="GO" id="GO:0000783">
    <property type="term" value="C:nuclear telomere cap complex"/>
    <property type="evidence" value="ECO:0007669"/>
    <property type="project" value="TreeGrafter"/>
</dbReference>
<dbReference type="Pfam" id="PF02765">
    <property type="entry name" value="POT1"/>
    <property type="match status" value="1"/>
</dbReference>
<dbReference type="Pfam" id="PF16686">
    <property type="entry name" value="POT1PC"/>
    <property type="match status" value="1"/>
</dbReference>
<dbReference type="InterPro" id="IPR012340">
    <property type="entry name" value="NA-bd_OB-fold"/>
</dbReference>
<evidence type="ECO:0000256" key="7">
    <source>
        <dbReference type="ARBA" id="ARBA00023125"/>
    </source>
</evidence>
<keyword evidence="7" id="KW-0238">DNA-binding</keyword>